<protein>
    <submittedName>
        <fullName evidence="1">FAR1-related sequence 4</fullName>
    </submittedName>
</protein>
<evidence type="ECO:0000313" key="1">
    <source>
        <dbReference type="EMBL" id="GER40670.1"/>
    </source>
</evidence>
<reference evidence="2" key="1">
    <citation type="journal article" date="2019" name="Curr. Biol.">
        <title>Genome Sequence of Striga asiatica Provides Insight into the Evolution of Plant Parasitism.</title>
        <authorList>
            <person name="Yoshida S."/>
            <person name="Kim S."/>
            <person name="Wafula E.K."/>
            <person name="Tanskanen J."/>
            <person name="Kim Y.M."/>
            <person name="Honaas L."/>
            <person name="Yang Z."/>
            <person name="Spallek T."/>
            <person name="Conn C.E."/>
            <person name="Ichihashi Y."/>
            <person name="Cheong K."/>
            <person name="Cui S."/>
            <person name="Der J.P."/>
            <person name="Gundlach H."/>
            <person name="Jiao Y."/>
            <person name="Hori C."/>
            <person name="Ishida J.K."/>
            <person name="Kasahara H."/>
            <person name="Kiba T."/>
            <person name="Kim M.S."/>
            <person name="Koo N."/>
            <person name="Laohavisit A."/>
            <person name="Lee Y.H."/>
            <person name="Lumba S."/>
            <person name="McCourt P."/>
            <person name="Mortimer J.C."/>
            <person name="Mutuku J.M."/>
            <person name="Nomura T."/>
            <person name="Sasaki-Sekimoto Y."/>
            <person name="Seto Y."/>
            <person name="Wang Y."/>
            <person name="Wakatake T."/>
            <person name="Sakakibara H."/>
            <person name="Demura T."/>
            <person name="Yamaguchi S."/>
            <person name="Yoneyama K."/>
            <person name="Manabe R.I."/>
            <person name="Nelson D.C."/>
            <person name="Schulman A.H."/>
            <person name="Timko M.P."/>
            <person name="dePamphilis C.W."/>
            <person name="Choi D."/>
            <person name="Shirasu K."/>
        </authorList>
    </citation>
    <scope>NUCLEOTIDE SEQUENCE [LARGE SCALE GENOMIC DNA]</scope>
    <source>
        <strain evidence="2">cv. UVA1</strain>
    </source>
</reference>
<accession>A0A5A7Q623</accession>
<keyword evidence="2" id="KW-1185">Reference proteome</keyword>
<name>A0A5A7Q623_STRAF</name>
<organism evidence="1 2">
    <name type="scientific">Striga asiatica</name>
    <name type="common">Asiatic witchweed</name>
    <name type="synonym">Buchnera asiatica</name>
    <dbReference type="NCBI Taxonomy" id="4170"/>
    <lineage>
        <taxon>Eukaryota</taxon>
        <taxon>Viridiplantae</taxon>
        <taxon>Streptophyta</taxon>
        <taxon>Embryophyta</taxon>
        <taxon>Tracheophyta</taxon>
        <taxon>Spermatophyta</taxon>
        <taxon>Magnoliopsida</taxon>
        <taxon>eudicotyledons</taxon>
        <taxon>Gunneridae</taxon>
        <taxon>Pentapetalae</taxon>
        <taxon>asterids</taxon>
        <taxon>lamiids</taxon>
        <taxon>Lamiales</taxon>
        <taxon>Orobanchaceae</taxon>
        <taxon>Buchnereae</taxon>
        <taxon>Striga</taxon>
    </lineage>
</organism>
<dbReference type="EMBL" id="BKCP01005960">
    <property type="protein sequence ID" value="GER40670.1"/>
    <property type="molecule type" value="Genomic_DNA"/>
</dbReference>
<comment type="caution">
    <text evidence="1">The sequence shown here is derived from an EMBL/GenBank/DDBJ whole genome shotgun (WGS) entry which is preliminary data.</text>
</comment>
<dbReference type="AlphaFoldDB" id="A0A5A7Q623"/>
<dbReference type="Proteomes" id="UP000325081">
    <property type="component" value="Unassembled WGS sequence"/>
</dbReference>
<gene>
    <name evidence="1" type="ORF">STAS_17352</name>
</gene>
<evidence type="ECO:0000313" key="2">
    <source>
        <dbReference type="Proteomes" id="UP000325081"/>
    </source>
</evidence>
<sequence>MEFRKYKCMMIDLSQIHSWVHALAAIIHDPNCLAARLRSRATCRKPSLHQTQRVRLNNPNFLHQIFTITPNSTKSICRHLSHLRPKPLPQFYTPNFHNHRPIPKHTHFPRTRPHKNIVHNRNSRYSPLSPHMNPVKLLDFPHPHLKPRRLPHLIPNQRQSVLKQFPRRVSVKHLQTLVRVEIPFPHVIRFHI</sequence>
<proteinExistence type="predicted"/>